<comment type="pathway">
    <text evidence="3">Carbohydrate metabolism; erythritol degradation.</text>
</comment>
<dbReference type="PROSITE" id="PS51440">
    <property type="entry name" value="TIM_2"/>
    <property type="match status" value="1"/>
</dbReference>
<dbReference type="OrthoDB" id="882088at2"/>
<feature type="binding site" evidence="13">
    <location>
        <begin position="228"/>
        <end position="229"/>
    </location>
    <ligand>
        <name>substrate</name>
    </ligand>
</feature>
<dbReference type="PANTHER" id="PTHR21139:SF42">
    <property type="entry name" value="TRIOSEPHOSPHATE ISOMERASE"/>
    <property type="match status" value="1"/>
</dbReference>
<dbReference type="Gene3D" id="3.20.20.70">
    <property type="entry name" value="Aldolase class I"/>
    <property type="match status" value="1"/>
</dbReference>
<organism evidence="15 16">
    <name type="scientific">Proteobacteria bacterium 228</name>
    <dbReference type="NCBI Taxonomy" id="2083153"/>
    <lineage>
        <taxon>Bacteria</taxon>
        <taxon>Pseudomonadati</taxon>
        <taxon>Pseudomonadota</taxon>
    </lineage>
</organism>
<keyword evidence="9 13" id="KW-0963">Cytoplasm</keyword>
<evidence type="ECO:0000313" key="15">
    <source>
        <dbReference type="EMBL" id="PPC79124.1"/>
    </source>
</evidence>
<comment type="caution">
    <text evidence="15">The sequence shown here is derived from an EMBL/GenBank/DDBJ whole genome shotgun (WGS) entry which is preliminary data.</text>
</comment>
<dbReference type="NCBIfam" id="TIGR00419">
    <property type="entry name" value="tim"/>
    <property type="match status" value="1"/>
</dbReference>
<dbReference type="Pfam" id="PF00121">
    <property type="entry name" value="TIM"/>
    <property type="match status" value="1"/>
</dbReference>
<name>A0A2S5KW96_9PROT</name>
<evidence type="ECO:0000256" key="3">
    <source>
        <dbReference type="ARBA" id="ARBA00004939"/>
    </source>
</evidence>
<dbReference type="GO" id="GO:0046166">
    <property type="term" value="P:glyceraldehyde-3-phosphate biosynthetic process"/>
    <property type="evidence" value="ECO:0007669"/>
    <property type="project" value="TreeGrafter"/>
</dbReference>
<comment type="catalytic activity">
    <reaction evidence="1 13 14">
        <text>D-glyceraldehyde 3-phosphate = dihydroxyacetone phosphate</text>
        <dbReference type="Rhea" id="RHEA:18585"/>
        <dbReference type="ChEBI" id="CHEBI:57642"/>
        <dbReference type="ChEBI" id="CHEBI:59776"/>
        <dbReference type="EC" id="5.3.1.1"/>
    </reaction>
</comment>
<evidence type="ECO:0000256" key="12">
    <source>
        <dbReference type="ARBA" id="ARBA00055680"/>
    </source>
</evidence>
<dbReference type="HAMAP" id="MF_00147_B">
    <property type="entry name" value="TIM_B"/>
    <property type="match status" value="1"/>
</dbReference>
<keyword evidence="10 13" id="KW-0324">Glycolysis</keyword>
<dbReference type="GO" id="GO:0006096">
    <property type="term" value="P:glycolytic process"/>
    <property type="evidence" value="ECO:0007669"/>
    <property type="project" value="UniProtKB-UniRule"/>
</dbReference>
<protein>
    <recommendedName>
        <fullName evidence="7 13">Triosephosphate isomerase</fullName>
        <shortName evidence="13">TIM</shortName>
        <shortName evidence="13">TPI</shortName>
        <ecNumber evidence="6 13">5.3.1.1</ecNumber>
    </recommendedName>
    <alternativeName>
        <fullName evidence="13">Triose-phosphate isomerase</fullName>
    </alternativeName>
</protein>
<evidence type="ECO:0000256" key="8">
    <source>
        <dbReference type="ARBA" id="ARBA00022432"/>
    </source>
</evidence>
<evidence type="ECO:0000256" key="10">
    <source>
        <dbReference type="ARBA" id="ARBA00023152"/>
    </source>
</evidence>
<feature type="active site" description="Electrophile" evidence="13">
    <location>
        <position position="90"/>
    </location>
</feature>
<comment type="subunit">
    <text evidence="5 13 14">Homodimer.</text>
</comment>
<sequence>MRRKVVAGNWKMNGSSEFVRAYCLEISSHLPVDDIDVVLFPPFPYLGAIALSDVALGAQDCSVNASGAFTGDVSAEMLRDIGARYVLVGHSERRVMHGESDELVAQKCLSALKADLVPVLCVGESMQEREAGAAFDVVSRQVNAVLSVLSKAQLKKLVVAYEPVWAIGTGLTATPDQAQEMHQFIRANIANVDAEGAEAVSILYGGSVKSDNACELFAKNDIDGALVGGASLKVEEFIAICRARQQV</sequence>
<dbReference type="UniPathway" id="UPA00138"/>
<evidence type="ECO:0000256" key="9">
    <source>
        <dbReference type="ARBA" id="ARBA00022490"/>
    </source>
</evidence>
<dbReference type="InterPro" id="IPR020861">
    <property type="entry name" value="Triosephosphate_isomerase_AS"/>
</dbReference>
<proteinExistence type="inferred from homology"/>
<evidence type="ECO:0000256" key="6">
    <source>
        <dbReference type="ARBA" id="ARBA00011940"/>
    </source>
</evidence>
<evidence type="ECO:0000256" key="4">
    <source>
        <dbReference type="ARBA" id="ARBA00007422"/>
    </source>
</evidence>
<feature type="binding site" evidence="13">
    <location>
        <position position="168"/>
    </location>
    <ligand>
        <name>substrate</name>
    </ligand>
</feature>
<evidence type="ECO:0000256" key="2">
    <source>
        <dbReference type="ARBA" id="ARBA00004742"/>
    </source>
</evidence>
<dbReference type="InterPro" id="IPR013785">
    <property type="entry name" value="Aldolase_TIM"/>
</dbReference>
<evidence type="ECO:0000256" key="11">
    <source>
        <dbReference type="ARBA" id="ARBA00023235"/>
    </source>
</evidence>
<dbReference type="GO" id="GO:0005829">
    <property type="term" value="C:cytosol"/>
    <property type="evidence" value="ECO:0007669"/>
    <property type="project" value="TreeGrafter"/>
</dbReference>
<dbReference type="InterPro" id="IPR035990">
    <property type="entry name" value="TIM_sf"/>
</dbReference>
<evidence type="ECO:0000256" key="7">
    <source>
        <dbReference type="ARBA" id="ARBA00019397"/>
    </source>
</evidence>
<dbReference type="AlphaFoldDB" id="A0A2S5KW96"/>
<dbReference type="PROSITE" id="PS00171">
    <property type="entry name" value="TIM_1"/>
    <property type="match status" value="1"/>
</dbReference>
<evidence type="ECO:0000256" key="14">
    <source>
        <dbReference type="RuleBase" id="RU363013"/>
    </source>
</evidence>
<dbReference type="SUPFAM" id="SSF51351">
    <property type="entry name" value="Triosephosphate isomerase (TIM)"/>
    <property type="match status" value="1"/>
</dbReference>
<dbReference type="GO" id="GO:0019563">
    <property type="term" value="P:glycerol catabolic process"/>
    <property type="evidence" value="ECO:0007669"/>
    <property type="project" value="TreeGrafter"/>
</dbReference>
<comment type="subcellular location">
    <subcellularLocation>
        <location evidence="13 14">Cytoplasm</location>
    </subcellularLocation>
</comment>
<dbReference type="InterPro" id="IPR000652">
    <property type="entry name" value="Triosephosphate_isomerase"/>
</dbReference>
<comment type="pathway">
    <text evidence="2 13 14">Carbohydrate biosynthesis; gluconeogenesis.</text>
</comment>
<feature type="active site" description="Proton acceptor" evidence="13">
    <location>
        <position position="162"/>
    </location>
</feature>
<dbReference type="CDD" id="cd00311">
    <property type="entry name" value="TIM"/>
    <property type="match status" value="1"/>
</dbReference>
<comment type="pathway">
    <text evidence="13 14">Carbohydrate degradation; glycolysis; D-glyceraldehyde 3-phosphate from glycerone phosphate: step 1/1.</text>
</comment>
<feature type="binding site" evidence="13">
    <location>
        <position position="207"/>
    </location>
    <ligand>
        <name>substrate</name>
    </ligand>
</feature>
<feature type="binding site" evidence="13">
    <location>
        <begin position="9"/>
        <end position="11"/>
    </location>
    <ligand>
        <name>substrate</name>
    </ligand>
</feature>
<keyword evidence="8 13" id="KW-0312">Gluconeogenesis</keyword>
<keyword evidence="11 13" id="KW-0413">Isomerase</keyword>
<dbReference type="EC" id="5.3.1.1" evidence="6 13"/>
<gene>
    <name evidence="13" type="primary">tpiA</name>
    <name evidence="15" type="ORF">C4K68_01500</name>
</gene>
<reference evidence="15 16" key="1">
    <citation type="submission" date="2018-02" db="EMBL/GenBank/DDBJ databases">
        <title>novel marine gammaproteobacteria from coastal saline agro ecosystem.</title>
        <authorList>
            <person name="Krishnan R."/>
            <person name="Ramesh Kumar N."/>
        </authorList>
    </citation>
    <scope>NUCLEOTIDE SEQUENCE [LARGE SCALE GENOMIC DNA]</scope>
    <source>
        <strain evidence="15 16">228</strain>
    </source>
</reference>
<dbReference type="FunFam" id="3.20.20.70:FF:000020">
    <property type="entry name" value="Triosephosphate isomerase"/>
    <property type="match status" value="1"/>
</dbReference>
<dbReference type="GO" id="GO:0006094">
    <property type="term" value="P:gluconeogenesis"/>
    <property type="evidence" value="ECO:0007669"/>
    <property type="project" value="UniProtKB-UniRule"/>
</dbReference>
<evidence type="ECO:0000256" key="13">
    <source>
        <dbReference type="HAMAP-Rule" id="MF_00147"/>
    </source>
</evidence>
<dbReference type="GO" id="GO:0004807">
    <property type="term" value="F:triose-phosphate isomerase activity"/>
    <property type="evidence" value="ECO:0007669"/>
    <property type="project" value="UniProtKB-UniRule"/>
</dbReference>
<evidence type="ECO:0000313" key="16">
    <source>
        <dbReference type="Proteomes" id="UP000238196"/>
    </source>
</evidence>
<evidence type="ECO:0000256" key="1">
    <source>
        <dbReference type="ARBA" id="ARBA00000474"/>
    </source>
</evidence>
<dbReference type="UniPathway" id="UPA00109">
    <property type="reaction ID" value="UER00189"/>
</dbReference>
<dbReference type="Proteomes" id="UP000238196">
    <property type="component" value="Unassembled WGS sequence"/>
</dbReference>
<evidence type="ECO:0000256" key="5">
    <source>
        <dbReference type="ARBA" id="ARBA00011738"/>
    </source>
</evidence>
<dbReference type="PANTHER" id="PTHR21139">
    <property type="entry name" value="TRIOSEPHOSPHATE ISOMERASE"/>
    <property type="match status" value="1"/>
</dbReference>
<accession>A0A2S5KW96</accession>
<comment type="similarity">
    <text evidence="4 13 14">Belongs to the triosephosphate isomerase family.</text>
</comment>
<comment type="function">
    <text evidence="12 13">Involved in the gluconeogenesis. Catalyzes stereospecifically the conversion of dihydroxyacetone phosphate (DHAP) to D-glyceraldehyde-3-phosphate (G3P).</text>
</comment>
<dbReference type="InterPro" id="IPR022896">
    <property type="entry name" value="TrioseP_Isoase_bac/euk"/>
</dbReference>
<dbReference type="EMBL" id="PRLP01000005">
    <property type="protein sequence ID" value="PPC79124.1"/>
    <property type="molecule type" value="Genomic_DNA"/>
</dbReference>